<proteinExistence type="predicted"/>
<reference evidence="1 2" key="1">
    <citation type="submission" date="2017-09" db="EMBL/GenBank/DDBJ databases">
        <authorList>
            <person name="Egelhoff J.W."/>
            <person name="Hokanson S.F."/>
            <person name="Lenertz M."/>
            <person name="Marinack M.A."/>
            <person name="Westholm D.E."/>
            <person name="Klyczek K."/>
            <person name="Garlena R.A."/>
            <person name="Russell D.A."/>
            <person name="Pope W.H."/>
            <person name="Jacobs-Sera D."/>
            <person name="Hendrix R.W."/>
            <person name="Hatfull G.F."/>
        </authorList>
    </citation>
    <scope>NUCLEOTIDE SEQUENCE [LARGE SCALE GENOMIC DNA]</scope>
</reference>
<evidence type="ECO:0000313" key="2">
    <source>
        <dbReference type="Proteomes" id="UP000229058"/>
    </source>
</evidence>
<dbReference type="Proteomes" id="UP000229058">
    <property type="component" value="Segment"/>
</dbReference>
<gene>
    <name evidence="1" type="ORF">SEA_ANSELM_71</name>
</gene>
<sequence>MTEQITQVAPHPTELVEVVTSAKFMPGWRFEIGQGQMYEGVTGLLLMIYVEAPDADSPDSTTLIAYPHMVPAEIHTRDGWKLWFWKRILDTLAHEAGEFLWVDGERPFTPDHWPVADGYNSKLTEG</sequence>
<protein>
    <submittedName>
        <fullName evidence="1">Uncharacterized protein</fullName>
    </submittedName>
</protein>
<keyword evidence="2" id="KW-1185">Reference proteome</keyword>
<name>A0A2D1G5H1_9CAUD</name>
<evidence type="ECO:0000313" key="1">
    <source>
        <dbReference type="EMBL" id="ATN87069.1"/>
    </source>
</evidence>
<organism evidence="1 2">
    <name type="scientific">Mycobacterium phage Anselm</name>
    <dbReference type="NCBI Taxonomy" id="2041517"/>
    <lineage>
        <taxon>Viruses</taxon>
        <taxon>Duplodnaviria</taxon>
        <taxon>Heunggongvirae</taxon>
        <taxon>Uroviricota</taxon>
        <taxon>Caudoviricetes</taxon>
        <taxon>Turbidovirus</taxon>
        <taxon>Turbidovirus anselm</taxon>
    </lineage>
</organism>
<dbReference type="EMBL" id="MF919490">
    <property type="protein sequence ID" value="ATN87069.1"/>
    <property type="molecule type" value="Genomic_DNA"/>
</dbReference>
<accession>A0A2D1G5H1</accession>